<proteinExistence type="predicted"/>
<feature type="region of interest" description="Disordered" evidence="1">
    <location>
        <begin position="322"/>
        <end position="383"/>
    </location>
</feature>
<feature type="compositionally biased region" description="Basic and acidic residues" evidence="1">
    <location>
        <begin position="668"/>
        <end position="687"/>
    </location>
</feature>
<feature type="compositionally biased region" description="Basic and acidic residues" evidence="1">
    <location>
        <begin position="714"/>
        <end position="734"/>
    </location>
</feature>
<dbReference type="AlphaFoldDB" id="A0A0G4FYM7"/>
<evidence type="ECO:0000256" key="1">
    <source>
        <dbReference type="SAM" id="MobiDB-lite"/>
    </source>
</evidence>
<dbReference type="EMBL" id="CDMZ01000739">
    <property type="protein sequence ID" value="CEM20503.1"/>
    <property type="molecule type" value="Genomic_DNA"/>
</dbReference>
<feature type="region of interest" description="Disordered" evidence="1">
    <location>
        <begin position="1"/>
        <end position="37"/>
    </location>
</feature>
<accession>A0A0G4FYM7</accession>
<feature type="compositionally biased region" description="Low complexity" evidence="1">
    <location>
        <begin position="769"/>
        <end position="833"/>
    </location>
</feature>
<feature type="region of interest" description="Disordered" evidence="1">
    <location>
        <begin position="888"/>
        <end position="910"/>
    </location>
</feature>
<feature type="compositionally biased region" description="Polar residues" evidence="1">
    <location>
        <begin position="106"/>
        <end position="119"/>
    </location>
</feature>
<feature type="compositionally biased region" description="Polar residues" evidence="1">
    <location>
        <begin position="689"/>
        <end position="710"/>
    </location>
</feature>
<feature type="compositionally biased region" description="Polar residues" evidence="1">
    <location>
        <begin position="1"/>
        <end position="12"/>
    </location>
</feature>
<feature type="region of interest" description="Disordered" evidence="1">
    <location>
        <begin position="95"/>
        <end position="119"/>
    </location>
</feature>
<feature type="compositionally biased region" description="Basic and acidic residues" evidence="1">
    <location>
        <begin position="834"/>
        <end position="843"/>
    </location>
</feature>
<feature type="compositionally biased region" description="Basic and acidic residues" evidence="1">
    <location>
        <begin position="747"/>
        <end position="758"/>
    </location>
</feature>
<protein>
    <submittedName>
        <fullName evidence="2">Uncharacterized protein</fullName>
    </submittedName>
</protein>
<organism evidence="2">
    <name type="scientific">Chromera velia CCMP2878</name>
    <dbReference type="NCBI Taxonomy" id="1169474"/>
    <lineage>
        <taxon>Eukaryota</taxon>
        <taxon>Sar</taxon>
        <taxon>Alveolata</taxon>
        <taxon>Colpodellida</taxon>
        <taxon>Chromeraceae</taxon>
        <taxon>Chromera</taxon>
    </lineage>
</organism>
<feature type="region of interest" description="Disordered" evidence="1">
    <location>
        <begin position="655"/>
        <end position="865"/>
    </location>
</feature>
<evidence type="ECO:0000313" key="2">
    <source>
        <dbReference type="EMBL" id="CEM20503.1"/>
    </source>
</evidence>
<reference evidence="2" key="1">
    <citation type="submission" date="2014-11" db="EMBL/GenBank/DDBJ databases">
        <authorList>
            <person name="Otto D Thomas"/>
            <person name="Naeem Raeece"/>
        </authorList>
    </citation>
    <scope>NUCLEOTIDE SEQUENCE</scope>
</reference>
<feature type="compositionally biased region" description="Polar residues" evidence="1">
    <location>
        <begin position="370"/>
        <end position="381"/>
    </location>
</feature>
<feature type="compositionally biased region" description="Basic and acidic residues" evidence="1">
    <location>
        <begin position="352"/>
        <end position="362"/>
    </location>
</feature>
<dbReference type="VEuPathDB" id="CryptoDB:Cvel_3916"/>
<name>A0A0G4FYM7_9ALVE</name>
<gene>
    <name evidence="2" type="ORF">Cvel_3916</name>
</gene>
<sequence length="910" mass="93635">MTGKQFGNSSNKGGRIGSNEGSREKRGEHGGVFPLPPFLPVSVPGSCSGEQGAGGHGGSFHPTIGVGLGGLPTLSAASLSQNLLEALWKHSTGTRGMALGGAQPHMSANHQQPQMLQKPTQLPPSSLVGLPQQLQQLLVAQQQQHAVAMQPQPTAQHCIPVQQTSEPILASPSPSVQMTAHPPNTGPIHANGEQVLCGSAHGLGGMGVGVSDQSQQGAAWTWGARPQQPQPTCCDALLQERESSAQEANFVSAPFVFPVPRCAANVHGGGSEGQSTQATPMSGGCCLPSSVISSHLFCNAEDRERDSFGVCPSTGLRFPLSTERGKEGSCIDDDVGTGTSVSLETAQGDGGGQEKKGRERDSPPAFRSPVTPTTGHSLSSSVPPPGCCFRSVSTSGTTTAGGGGSHMDRLEAMQMTTLRGPSLTAQTNPTMHNHSPPAEALSLSPCCPPTSHNQFVPTPSGHLSGSSILSAAIALVQQQQLPTLQHVQQSQAEQSTAALFGEHAAGGPQIFLPSLLSQPSPAEATAALPCHRTIPPHPFQNCSISNGVATGTGQAPPLSNGQLSEAAAPIPSRPFIFPPPPSNPTTVAPGGLSLTPVPGGNERGKAECPAAAALIPSSVLPPTTTDPHSCTESVPPALFPAPVVLPRATALFPVVTDPGRASPSPTPLREESEVLRGEERGGGDRAKNAGSSITSKDPQSQSAHVISSLSPRVRLQDGRENEAEMKREKERGGEHAVPPNYHSESTCGRREGRGKRQEGLSSSPAPLLRQIMSMAASAQAQARGQQLNKTGSPPSSSSSVSSLGASSDEVPSPSNSSSAVSAPVSDSVSSRPISSDEKDESRCSKASIIAGGRKERRAGGLGGATSRHPLVQALLQHQPQDALKLLEGGESLDPQSVQTIADPVREGVSE</sequence>